<name>W4LQM8_ENTF1</name>
<dbReference type="Gene3D" id="3.30.70.20">
    <property type="match status" value="1"/>
</dbReference>
<evidence type="ECO:0000313" key="5">
    <source>
        <dbReference type="EMBL" id="ETW99711.1"/>
    </source>
</evidence>
<organism evidence="5 6">
    <name type="scientific">Entotheonella factor</name>
    <dbReference type="NCBI Taxonomy" id="1429438"/>
    <lineage>
        <taxon>Bacteria</taxon>
        <taxon>Pseudomonadati</taxon>
        <taxon>Nitrospinota/Tectimicrobiota group</taxon>
        <taxon>Candidatus Tectimicrobiota</taxon>
        <taxon>Candidatus Entotheonellia</taxon>
        <taxon>Candidatus Entotheonellales</taxon>
        <taxon>Candidatus Entotheonellaceae</taxon>
        <taxon>Candidatus Entotheonella</taxon>
    </lineage>
</organism>
<protein>
    <recommendedName>
        <fullName evidence="4">4Fe-4S ferredoxin-type domain-containing protein</fullName>
    </recommendedName>
</protein>
<dbReference type="AlphaFoldDB" id="W4LQM8"/>
<gene>
    <name evidence="5" type="ORF">ETSY1_14010</name>
</gene>
<evidence type="ECO:0000259" key="4">
    <source>
        <dbReference type="PROSITE" id="PS51379"/>
    </source>
</evidence>
<dbReference type="PROSITE" id="PS00198">
    <property type="entry name" value="4FE4S_FER_1"/>
    <property type="match status" value="1"/>
</dbReference>
<keyword evidence="2" id="KW-0408">Iron</keyword>
<dbReference type="SUPFAM" id="SSF54862">
    <property type="entry name" value="4Fe-4S ferredoxins"/>
    <property type="match status" value="1"/>
</dbReference>
<dbReference type="HOGENOM" id="CLU_139698_0_1_7"/>
<dbReference type="InterPro" id="IPR017900">
    <property type="entry name" value="4Fe4S_Fe_S_CS"/>
</dbReference>
<keyword evidence="3" id="KW-0411">Iron-sulfur</keyword>
<evidence type="ECO:0000256" key="1">
    <source>
        <dbReference type="ARBA" id="ARBA00022723"/>
    </source>
</evidence>
<accession>W4LQM8</accession>
<dbReference type="GO" id="GO:0046872">
    <property type="term" value="F:metal ion binding"/>
    <property type="evidence" value="ECO:0007669"/>
    <property type="project" value="UniProtKB-KW"/>
</dbReference>
<feature type="domain" description="4Fe-4S ferredoxin-type" evidence="4">
    <location>
        <begin position="12"/>
        <end position="41"/>
    </location>
</feature>
<dbReference type="Proteomes" id="UP000019141">
    <property type="component" value="Unassembled WGS sequence"/>
</dbReference>
<reference evidence="5 6" key="1">
    <citation type="journal article" date="2014" name="Nature">
        <title>An environmental bacterial taxon with a large and distinct metabolic repertoire.</title>
        <authorList>
            <person name="Wilson M.C."/>
            <person name="Mori T."/>
            <person name="Ruckert C."/>
            <person name="Uria A.R."/>
            <person name="Helf M.J."/>
            <person name="Takada K."/>
            <person name="Gernert C."/>
            <person name="Steffens U.A."/>
            <person name="Heycke N."/>
            <person name="Schmitt S."/>
            <person name="Rinke C."/>
            <person name="Helfrich E.J."/>
            <person name="Brachmann A.O."/>
            <person name="Gurgui C."/>
            <person name="Wakimoto T."/>
            <person name="Kracht M."/>
            <person name="Crusemann M."/>
            <person name="Hentschel U."/>
            <person name="Abe I."/>
            <person name="Matsunaga S."/>
            <person name="Kalinowski J."/>
            <person name="Takeyama H."/>
            <person name="Piel J."/>
        </authorList>
    </citation>
    <scope>NUCLEOTIDE SEQUENCE [LARGE SCALE GENOMIC DNA]</scope>
    <source>
        <strain evidence="6">TSY1</strain>
    </source>
</reference>
<dbReference type="Pfam" id="PF00037">
    <property type="entry name" value="Fer4"/>
    <property type="match status" value="1"/>
</dbReference>
<dbReference type="GO" id="GO:0051536">
    <property type="term" value="F:iron-sulfur cluster binding"/>
    <property type="evidence" value="ECO:0007669"/>
    <property type="project" value="UniProtKB-KW"/>
</dbReference>
<keyword evidence="6" id="KW-1185">Reference proteome</keyword>
<sequence>MCPVECFYDAGSQVVINPDECILCDICVYECPVNWWESDRMAIGLAHELPADKQSFIEFNATQSQSSPRVQWG</sequence>
<dbReference type="InterPro" id="IPR017896">
    <property type="entry name" value="4Fe4S_Fe-S-bd"/>
</dbReference>
<proteinExistence type="predicted"/>
<evidence type="ECO:0000256" key="3">
    <source>
        <dbReference type="ARBA" id="ARBA00023014"/>
    </source>
</evidence>
<dbReference type="EMBL" id="AZHW01000410">
    <property type="protein sequence ID" value="ETW99711.1"/>
    <property type="molecule type" value="Genomic_DNA"/>
</dbReference>
<keyword evidence="1" id="KW-0479">Metal-binding</keyword>
<evidence type="ECO:0000256" key="2">
    <source>
        <dbReference type="ARBA" id="ARBA00023004"/>
    </source>
</evidence>
<dbReference type="PROSITE" id="PS51379">
    <property type="entry name" value="4FE4S_FER_2"/>
    <property type="match status" value="1"/>
</dbReference>
<comment type="caution">
    <text evidence="5">The sequence shown here is derived from an EMBL/GenBank/DDBJ whole genome shotgun (WGS) entry which is preliminary data.</text>
</comment>
<evidence type="ECO:0000313" key="6">
    <source>
        <dbReference type="Proteomes" id="UP000019141"/>
    </source>
</evidence>